<dbReference type="GO" id="GO:0005886">
    <property type="term" value="C:plasma membrane"/>
    <property type="evidence" value="ECO:0007669"/>
    <property type="project" value="TreeGrafter"/>
</dbReference>
<dbReference type="PANTHER" id="PTHR45138">
    <property type="entry name" value="REGULATORY COMPONENTS OF SENSORY TRANSDUCTION SYSTEM"/>
    <property type="match status" value="1"/>
</dbReference>
<evidence type="ECO:0000256" key="1">
    <source>
        <dbReference type="ARBA" id="ARBA00012528"/>
    </source>
</evidence>
<dbReference type="EMBL" id="JABWTA010000001">
    <property type="protein sequence ID" value="NVE94220.1"/>
    <property type="molecule type" value="Genomic_DNA"/>
</dbReference>
<feature type="domain" description="PAC" evidence="3">
    <location>
        <begin position="138"/>
        <end position="190"/>
    </location>
</feature>
<comment type="caution">
    <text evidence="5">The sequence shown here is derived from an EMBL/GenBank/DDBJ whole genome shotgun (WGS) entry which is preliminary data.</text>
</comment>
<dbReference type="PANTHER" id="PTHR45138:SF9">
    <property type="entry name" value="DIGUANYLATE CYCLASE DGCM-RELATED"/>
    <property type="match status" value="1"/>
</dbReference>
<dbReference type="GO" id="GO:0052621">
    <property type="term" value="F:diguanylate cyclase activity"/>
    <property type="evidence" value="ECO:0007669"/>
    <property type="project" value="UniProtKB-EC"/>
</dbReference>
<gene>
    <name evidence="5" type="ORF">HUO12_04830</name>
</gene>
<dbReference type="CDD" id="cd01949">
    <property type="entry name" value="GGDEF"/>
    <property type="match status" value="1"/>
</dbReference>
<name>A0A850H9R4_9SPHN</name>
<dbReference type="PROSITE" id="PS50113">
    <property type="entry name" value="PAC"/>
    <property type="match status" value="1"/>
</dbReference>
<accession>A0A850H9R4</accession>
<dbReference type="GO" id="GO:1902201">
    <property type="term" value="P:negative regulation of bacterial-type flagellum-dependent cell motility"/>
    <property type="evidence" value="ECO:0007669"/>
    <property type="project" value="TreeGrafter"/>
</dbReference>
<dbReference type="RefSeq" id="WP_176272521.1">
    <property type="nucleotide sequence ID" value="NZ_JABWTA010000001.1"/>
</dbReference>
<dbReference type="SUPFAM" id="SSF55785">
    <property type="entry name" value="PYP-like sensor domain (PAS domain)"/>
    <property type="match status" value="1"/>
</dbReference>
<evidence type="ECO:0000313" key="6">
    <source>
        <dbReference type="Proteomes" id="UP000546031"/>
    </source>
</evidence>
<comment type="catalytic activity">
    <reaction evidence="2">
        <text>2 GTP = 3',3'-c-di-GMP + 2 diphosphate</text>
        <dbReference type="Rhea" id="RHEA:24898"/>
        <dbReference type="ChEBI" id="CHEBI:33019"/>
        <dbReference type="ChEBI" id="CHEBI:37565"/>
        <dbReference type="ChEBI" id="CHEBI:58805"/>
        <dbReference type="EC" id="2.7.7.65"/>
    </reaction>
</comment>
<dbReference type="NCBIfam" id="TIGR00254">
    <property type="entry name" value="GGDEF"/>
    <property type="match status" value="1"/>
</dbReference>
<keyword evidence="6" id="KW-1185">Reference proteome</keyword>
<dbReference type="InterPro" id="IPR029787">
    <property type="entry name" value="Nucleotide_cyclase"/>
</dbReference>
<dbReference type="Gene3D" id="3.30.70.270">
    <property type="match status" value="1"/>
</dbReference>
<dbReference type="PROSITE" id="PS50887">
    <property type="entry name" value="GGDEF"/>
    <property type="match status" value="1"/>
</dbReference>
<dbReference type="InterPro" id="IPR035965">
    <property type="entry name" value="PAS-like_dom_sf"/>
</dbReference>
<dbReference type="FunFam" id="3.30.70.270:FF:000001">
    <property type="entry name" value="Diguanylate cyclase domain protein"/>
    <property type="match status" value="1"/>
</dbReference>
<proteinExistence type="predicted"/>
<dbReference type="InterPro" id="IPR043128">
    <property type="entry name" value="Rev_trsase/Diguanyl_cyclase"/>
</dbReference>
<dbReference type="InterPro" id="IPR000700">
    <property type="entry name" value="PAS-assoc_C"/>
</dbReference>
<dbReference type="InterPro" id="IPR000160">
    <property type="entry name" value="GGDEF_dom"/>
</dbReference>
<evidence type="ECO:0000256" key="2">
    <source>
        <dbReference type="ARBA" id="ARBA00034247"/>
    </source>
</evidence>
<sequence>MERKKANPGREMETWNAFANEIMLSLFWAAITFAAFQTFQTARLGRVIDRKNALLRRRREQFGNLSRVLRMTEELGDFGVWQYCPAEQRQEWSRGLRDLFGVDDNEPFQEGDAETLLEANHIDLVALARKASRHDRIISAELKVHGLDQTERFLQMRMTRMRHEQSGAPRIFAVFLDVTHLVEREERLQRSQRIAMAEARHARDEANRDPLTNLANRRYVMNELDRMLSDQSDTGAPLSLVLFDVDHFKRVNDEHGHLAGDAVLKRIARIANEQAREGDVVGRIGGEEFVWIVSGADRNFVQVISERLRKAIALGSAMASVPPVTISIGCVTADEGDTGLSLFARADEALYEAKNSGRNAVRMAA</sequence>
<dbReference type="Pfam" id="PF00990">
    <property type="entry name" value="GGDEF"/>
    <property type="match status" value="1"/>
</dbReference>
<evidence type="ECO:0000259" key="4">
    <source>
        <dbReference type="PROSITE" id="PS50887"/>
    </source>
</evidence>
<dbReference type="InterPro" id="IPR050469">
    <property type="entry name" value="Diguanylate_Cyclase"/>
</dbReference>
<dbReference type="AlphaFoldDB" id="A0A850H9R4"/>
<evidence type="ECO:0000313" key="5">
    <source>
        <dbReference type="EMBL" id="NVE94220.1"/>
    </source>
</evidence>
<dbReference type="GO" id="GO:0043709">
    <property type="term" value="P:cell adhesion involved in single-species biofilm formation"/>
    <property type="evidence" value="ECO:0007669"/>
    <property type="project" value="TreeGrafter"/>
</dbReference>
<dbReference type="SUPFAM" id="SSF55073">
    <property type="entry name" value="Nucleotide cyclase"/>
    <property type="match status" value="1"/>
</dbReference>
<dbReference type="Proteomes" id="UP000546031">
    <property type="component" value="Unassembled WGS sequence"/>
</dbReference>
<evidence type="ECO:0000259" key="3">
    <source>
        <dbReference type="PROSITE" id="PS50113"/>
    </source>
</evidence>
<dbReference type="EC" id="2.7.7.65" evidence="1"/>
<feature type="domain" description="GGDEF" evidence="4">
    <location>
        <begin position="236"/>
        <end position="365"/>
    </location>
</feature>
<reference evidence="5 6" key="1">
    <citation type="submission" date="2020-06" db="EMBL/GenBank/DDBJ databases">
        <title>Altererythrobacter lutimaris sp. nov., a marine bacterium isolated from a tidal flat.</title>
        <authorList>
            <person name="Kim D."/>
            <person name="Yoo Y."/>
            <person name="Kim J.-J."/>
        </authorList>
    </citation>
    <scope>NUCLEOTIDE SEQUENCE [LARGE SCALE GENOMIC DNA]</scope>
    <source>
        <strain evidence="5 6">JGD-16</strain>
    </source>
</reference>
<dbReference type="SMART" id="SM00267">
    <property type="entry name" value="GGDEF"/>
    <property type="match status" value="1"/>
</dbReference>
<dbReference type="Gene3D" id="3.30.450.20">
    <property type="entry name" value="PAS domain"/>
    <property type="match status" value="1"/>
</dbReference>
<organism evidence="5 6">
    <name type="scientific">Altererythrobacter lutimaris</name>
    <dbReference type="NCBI Taxonomy" id="2743979"/>
    <lineage>
        <taxon>Bacteria</taxon>
        <taxon>Pseudomonadati</taxon>
        <taxon>Pseudomonadota</taxon>
        <taxon>Alphaproteobacteria</taxon>
        <taxon>Sphingomonadales</taxon>
        <taxon>Erythrobacteraceae</taxon>
        <taxon>Altererythrobacter</taxon>
    </lineage>
</organism>
<protein>
    <recommendedName>
        <fullName evidence="1">diguanylate cyclase</fullName>
        <ecNumber evidence="1">2.7.7.65</ecNumber>
    </recommendedName>
</protein>